<reference evidence="2 3" key="1">
    <citation type="submission" date="2024-02" db="EMBL/GenBank/DDBJ databases">
        <authorList>
            <person name="Chen Y."/>
            <person name="Shah S."/>
            <person name="Dougan E. K."/>
            <person name="Thang M."/>
            <person name="Chan C."/>
        </authorList>
    </citation>
    <scope>NUCLEOTIDE SEQUENCE [LARGE SCALE GENOMIC DNA]</scope>
</reference>
<organism evidence="2 3">
    <name type="scientific">Durusdinium trenchii</name>
    <dbReference type="NCBI Taxonomy" id="1381693"/>
    <lineage>
        <taxon>Eukaryota</taxon>
        <taxon>Sar</taxon>
        <taxon>Alveolata</taxon>
        <taxon>Dinophyceae</taxon>
        <taxon>Suessiales</taxon>
        <taxon>Symbiodiniaceae</taxon>
        <taxon>Durusdinium</taxon>
    </lineage>
</organism>
<proteinExistence type="predicted"/>
<protein>
    <submittedName>
        <fullName evidence="2">Uncharacterized protein</fullName>
    </submittedName>
</protein>
<name>A0ABP0KPD6_9DINO</name>
<dbReference type="EMBL" id="CAXAMM010012073">
    <property type="protein sequence ID" value="CAK9027862.1"/>
    <property type="molecule type" value="Genomic_DNA"/>
</dbReference>
<evidence type="ECO:0000256" key="1">
    <source>
        <dbReference type="SAM" id="MobiDB-lite"/>
    </source>
</evidence>
<evidence type="ECO:0000313" key="3">
    <source>
        <dbReference type="Proteomes" id="UP001642464"/>
    </source>
</evidence>
<evidence type="ECO:0000313" key="2">
    <source>
        <dbReference type="EMBL" id="CAK9027862.1"/>
    </source>
</evidence>
<dbReference type="Proteomes" id="UP001642464">
    <property type="component" value="Unassembled WGS sequence"/>
</dbReference>
<keyword evidence="3" id="KW-1185">Reference proteome</keyword>
<comment type="caution">
    <text evidence="2">The sequence shown here is derived from an EMBL/GenBank/DDBJ whole genome shotgun (WGS) entry which is preliminary data.</text>
</comment>
<sequence>MLRQTHEQNALSVYASISAEMPVLGENTVAAEAEPDNPNPGVESDSDHEQALLPQPNPNQALPAENDEHQISLLNLLNKNRIFEFAQLCCGAHIYIWLNAL</sequence>
<accession>A0ABP0KPD6</accession>
<gene>
    <name evidence="2" type="ORF">SCF082_LOCUS18118</name>
</gene>
<feature type="compositionally biased region" description="Low complexity" evidence="1">
    <location>
        <begin position="51"/>
        <end position="64"/>
    </location>
</feature>
<feature type="region of interest" description="Disordered" evidence="1">
    <location>
        <begin position="25"/>
        <end position="66"/>
    </location>
</feature>